<evidence type="ECO:0000256" key="1">
    <source>
        <dbReference type="ARBA" id="ARBA00005156"/>
    </source>
</evidence>
<dbReference type="PIRSF" id="PIRSF036432">
    <property type="entry name" value="Diphthine_synth"/>
    <property type="match status" value="1"/>
</dbReference>
<dbReference type="GO" id="GO:0032259">
    <property type="term" value="P:methylation"/>
    <property type="evidence" value="ECO:0007669"/>
    <property type="project" value="UniProtKB-KW"/>
</dbReference>
<dbReference type="PANTHER" id="PTHR10882:SF0">
    <property type="entry name" value="DIPHTHINE METHYL ESTER SYNTHASE"/>
    <property type="match status" value="1"/>
</dbReference>
<dbReference type="InterPro" id="IPR014776">
    <property type="entry name" value="4pyrrole_Mease_sub2"/>
</dbReference>
<keyword evidence="4 8" id="KW-0808">Transferase</keyword>
<evidence type="ECO:0000256" key="4">
    <source>
        <dbReference type="ARBA" id="ARBA00022679"/>
    </source>
</evidence>
<dbReference type="Gene3D" id="3.40.1010.10">
    <property type="entry name" value="Cobalt-precorrin-4 Transmethylase, Domain 1"/>
    <property type="match status" value="1"/>
</dbReference>
<dbReference type="AlphaFoldDB" id="A0A7T9I0W2"/>
<dbReference type="EMBL" id="CP064981">
    <property type="protein sequence ID" value="QQR92344.1"/>
    <property type="molecule type" value="Genomic_DNA"/>
</dbReference>
<dbReference type="SUPFAM" id="SSF53790">
    <property type="entry name" value="Tetrapyrrole methylase"/>
    <property type="match status" value="1"/>
</dbReference>
<comment type="pathway">
    <text evidence="1">Protein modification; peptidyl-diphthamide biosynthesis.</text>
</comment>
<comment type="similarity">
    <text evidence="2">Belongs to the diphthine synthase family.</text>
</comment>
<evidence type="ECO:0000313" key="8">
    <source>
        <dbReference type="EMBL" id="QQR92344.1"/>
    </source>
</evidence>
<dbReference type="GO" id="GO:0004164">
    <property type="term" value="F:diphthine synthase activity"/>
    <property type="evidence" value="ECO:0007669"/>
    <property type="project" value="UniProtKB-EC"/>
</dbReference>
<dbReference type="InterPro" id="IPR004551">
    <property type="entry name" value="Dphthn_synthase"/>
</dbReference>
<feature type="domain" description="Tetrapyrrole methylase" evidence="7">
    <location>
        <begin position="4"/>
        <end position="152"/>
    </location>
</feature>
<dbReference type="UniPathway" id="UPA00559"/>
<evidence type="ECO:0000259" key="7">
    <source>
        <dbReference type="Pfam" id="PF00590"/>
    </source>
</evidence>
<feature type="binding site" evidence="6">
    <location>
        <begin position="112"/>
        <end position="113"/>
    </location>
    <ligand>
        <name>S-adenosyl-L-methionine</name>
        <dbReference type="ChEBI" id="CHEBI:59789"/>
    </ligand>
</feature>
<evidence type="ECO:0000256" key="5">
    <source>
        <dbReference type="ARBA" id="ARBA00022691"/>
    </source>
</evidence>
<evidence type="ECO:0000256" key="6">
    <source>
        <dbReference type="PIRSR" id="PIRSR036432-1"/>
    </source>
</evidence>
<dbReference type="Pfam" id="PF00590">
    <property type="entry name" value="TP_methylase"/>
    <property type="match status" value="1"/>
</dbReference>
<dbReference type="PANTHER" id="PTHR10882">
    <property type="entry name" value="DIPHTHINE SYNTHASE"/>
    <property type="match status" value="1"/>
</dbReference>
<dbReference type="InterPro" id="IPR014777">
    <property type="entry name" value="4pyrrole_Mease_sub1"/>
</dbReference>
<dbReference type="EC" id="2.1.1.98" evidence="8"/>
<name>A0A7T9I0W2_9ARCH</name>
<organism evidence="8">
    <name type="scientific">Candidatus Iainarchaeum sp</name>
    <dbReference type="NCBI Taxonomy" id="3101447"/>
    <lineage>
        <taxon>Archaea</taxon>
        <taxon>Candidatus Iainarchaeota</taxon>
        <taxon>Candidatus Iainarchaeia</taxon>
        <taxon>Candidatus Iainarchaeales</taxon>
        <taxon>Candidatus Iainarchaeaceae</taxon>
        <taxon>Candidatus Iainarchaeum</taxon>
    </lineage>
</organism>
<dbReference type="InterPro" id="IPR000878">
    <property type="entry name" value="4pyrrol_Mease"/>
</dbReference>
<reference evidence="8" key="1">
    <citation type="submission" date="2020-11" db="EMBL/GenBank/DDBJ databases">
        <title>Connecting structure to function with the recovery of over 1000 high-quality activated sludge metagenome-assembled genomes encoding full-length rRNA genes using long-read sequencing.</title>
        <authorList>
            <person name="Singleton C.M."/>
            <person name="Petriglieri F."/>
            <person name="Kristensen J.M."/>
            <person name="Kirkegaard R.H."/>
            <person name="Michaelsen T.Y."/>
            <person name="Andersen M.H."/>
            <person name="Karst S.M."/>
            <person name="Dueholm M.S."/>
            <person name="Nielsen P.H."/>
            <person name="Albertsen M."/>
        </authorList>
    </citation>
    <scope>NUCLEOTIDE SEQUENCE</scope>
    <source>
        <strain evidence="8">Fred_18-Q3-R57-64_BAT3C.431</strain>
    </source>
</reference>
<accession>A0A7T9I0W2</accession>
<dbReference type="Gene3D" id="3.30.950.10">
    <property type="entry name" value="Methyltransferase, Cobalt-precorrin-4 Transmethylase, Domain 2"/>
    <property type="match status" value="1"/>
</dbReference>
<feature type="binding site" evidence="6">
    <location>
        <position position="9"/>
    </location>
    <ligand>
        <name>S-adenosyl-L-methionine</name>
        <dbReference type="ChEBI" id="CHEBI:59789"/>
    </ligand>
</feature>
<keyword evidence="3 8" id="KW-0489">Methyltransferase</keyword>
<feature type="binding site" evidence="6">
    <location>
        <position position="204"/>
    </location>
    <ligand>
        <name>S-adenosyl-L-methionine</name>
        <dbReference type="ChEBI" id="CHEBI:59789"/>
    </ligand>
</feature>
<protein>
    <submittedName>
        <fullName evidence="8">Diphthine synthase</fullName>
        <ecNumber evidence="8">2.1.1.98</ecNumber>
    </submittedName>
</protein>
<keyword evidence="5 6" id="KW-0949">S-adenosyl-L-methionine</keyword>
<dbReference type="InterPro" id="IPR035996">
    <property type="entry name" value="4pyrrol_Methylase_sf"/>
</dbReference>
<dbReference type="Proteomes" id="UP000596004">
    <property type="component" value="Chromosome"/>
</dbReference>
<feature type="binding site" evidence="6">
    <location>
        <position position="229"/>
    </location>
    <ligand>
        <name>S-adenosyl-L-methionine</name>
        <dbReference type="ChEBI" id="CHEBI:59789"/>
    </ligand>
</feature>
<dbReference type="GO" id="GO:0017183">
    <property type="term" value="P:protein histidyl modification to diphthamide"/>
    <property type="evidence" value="ECO:0007669"/>
    <property type="project" value="UniProtKB-UniPathway"/>
</dbReference>
<sequence>MFRLIGIGLNPRQLTLEALHAIQASDKVYVENYTSKFAEGDLKKLETIIQKPIHLLQRKDVEDYSESFLSEAKTHSISLLIFGNPLTATTHISLLEYCKQEKIHYEVIPGISIFNYRGICGLDEYRFGRTTTFVFPREGDEPLSPFDVIVKNKAMGLHTHCLFDLHPDAQRFMSVDEAIGFIRRAAVAREVDIHDWVGVGLGGMGHSKQLVRAGKLDAIEKHAWNVFPQSLIICGHLQEYEHEALQKLGGMK</sequence>
<feature type="binding site" evidence="6">
    <location>
        <position position="87"/>
    </location>
    <ligand>
        <name>S-adenosyl-L-methionine</name>
        <dbReference type="ChEBI" id="CHEBI:59789"/>
    </ligand>
</feature>
<evidence type="ECO:0000256" key="2">
    <source>
        <dbReference type="ARBA" id="ARBA00006729"/>
    </source>
</evidence>
<dbReference type="NCBIfam" id="TIGR00522">
    <property type="entry name" value="dph5"/>
    <property type="match status" value="1"/>
</dbReference>
<proteinExistence type="inferred from homology"/>
<gene>
    <name evidence="8" type="primary">dph5</name>
    <name evidence="8" type="ORF">IPJ89_04275</name>
</gene>
<evidence type="ECO:0000256" key="3">
    <source>
        <dbReference type="ARBA" id="ARBA00022603"/>
    </source>
</evidence>
<dbReference type="CDD" id="cd11647">
    <property type="entry name" value="DHP5_DphB"/>
    <property type="match status" value="1"/>
</dbReference>